<dbReference type="Gene3D" id="3.40.50.300">
    <property type="entry name" value="P-loop containing nucleotide triphosphate hydrolases"/>
    <property type="match status" value="1"/>
</dbReference>
<accession>A0A3Q0RYT6</accession>
<dbReference type="CDD" id="cd18793">
    <property type="entry name" value="SF2_C_SNF"/>
    <property type="match status" value="1"/>
</dbReference>
<dbReference type="Ensembl" id="ENSACIT00000015999.1">
    <property type="protein sequence ID" value="ENSACIP00000015587.1"/>
    <property type="gene ID" value="ENSACIG00000012023.1"/>
</dbReference>
<evidence type="ECO:0008006" key="14">
    <source>
        <dbReference type="Google" id="ProtNLM"/>
    </source>
</evidence>
<dbReference type="PANTHER" id="PTHR45685">
    <property type="entry name" value="HELICASE SRCAP-RELATED"/>
    <property type="match status" value="1"/>
</dbReference>
<dbReference type="GO" id="GO:0006338">
    <property type="term" value="P:chromatin remodeling"/>
    <property type="evidence" value="ECO:0007669"/>
    <property type="project" value="TreeGrafter"/>
</dbReference>
<dbReference type="PROSITE" id="PS51194">
    <property type="entry name" value="HELICASE_CTER"/>
    <property type="match status" value="1"/>
</dbReference>
<dbReference type="SMART" id="SM00490">
    <property type="entry name" value="HELICc"/>
    <property type="match status" value="1"/>
</dbReference>
<feature type="domain" description="Helicase ATP-binding" evidence="10">
    <location>
        <begin position="52"/>
        <end position="223"/>
    </location>
</feature>
<dbReference type="Proteomes" id="UP000261340">
    <property type="component" value="Unplaced"/>
</dbReference>
<dbReference type="SMART" id="SM00487">
    <property type="entry name" value="DEXDc"/>
    <property type="match status" value="1"/>
</dbReference>
<evidence type="ECO:0000256" key="1">
    <source>
        <dbReference type="ARBA" id="ARBA00004123"/>
    </source>
</evidence>
<keyword evidence="4" id="KW-0378">Hydrolase</keyword>
<evidence type="ECO:0000256" key="2">
    <source>
        <dbReference type="ARBA" id="ARBA00009220"/>
    </source>
</evidence>
<dbReference type="GO" id="GO:0004386">
    <property type="term" value="F:helicase activity"/>
    <property type="evidence" value="ECO:0007669"/>
    <property type="project" value="UniProtKB-KW"/>
</dbReference>
<keyword evidence="13" id="KW-1185">Reference proteome</keyword>
<dbReference type="CDD" id="cd18003">
    <property type="entry name" value="DEXQc_SRCAP"/>
    <property type="match status" value="1"/>
</dbReference>
<proteinExistence type="inferred from homology"/>
<organism evidence="12 13">
    <name type="scientific">Amphilophus citrinellus</name>
    <name type="common">Midas cichlid</name>
    <name type="synonym">Cichlasoma citrinellum</name>
    <dbReference type="NCBI Taxonomy" id="61819"/>
    <lineage>
        <taxon>Eukaryota</taxon>
        <taxon>Metazoa</taxon>
        <taxon>Chordata</taxon>
        <taxon>Craniata</taxon>
        <taxon>Vertebrata</taxon>
        <taxon>Euteleostomi</taxon>
        <taxon>Actinopterygii</taxon>
        <taxon>Neopterygii</taxon>
        <taxon>Teleostei</taxon>
        <taxon>Neoteleostei</taxon>
        <taxon>Acanthomorphata</taxon>
        <taxon>Ovalentaria</taxon>
        <taxon>Cichlomorphae</taxon>
        <taxon>Cichliformes</taxon>
        <taxon>Cichlidae</taxon>
        <taxon>New World cichlids</taxon>
        <taxon>Cichlasomatinae</taxon>
        <taxon>Heroini</taxon>
        <taxon>Amphilophus</taxon>
    </lineage>
</organism>
<protein>
    <recommendedName>
        <fullName evidence="14">Snf2-related CREBBP activator protein</fullName>
    </recommendedName>
</protein>
<sequence>IYFKINNPQSTIQHSGSQLFHLSLQQKVKTPIPFLLHGTLREYQHIGLDWLVTMYEKKLNGILADEMGLGKTIQTIALLAHLACEKGNWGPHLIIVPTSVMLNWEMELKRWCPGFKILTYFGSQKERKLKRQVLRYKRGWTKPNAFHVCITSYKLVLQDHQAFRRKSWRYLILDEAQNIKNFKSQRWQSLLNFNSHRRLLLTGTPLQNSLMELWSLMHFLMPHVFQSHREFKEWFSNPLTGMIEGSQEYNEGLVKRLHKVLRPFLLRRIKADVEKQMPKKYEHVVRCRLSKRQRFLYDDFMAQDFLKSLPCLESYLFLLVPGFSLIHRTRETLASGHFMSVINILMQLRKVCNHPNLFDPRPIQSPFITQPIIFHTASLVQDALELKAGGHRVLIFTQMTRMLDVLEQFLNYHGHIYLRLDGSTRVEQRQALMERFNADRRIFCFILSTRSGGVGVNLTGADTVVFYDSDWNPTMDAQAQDRCHRIGQTRDVHIYRLISERTVEENILKKANQKRMLGDMAIEGGNFTTAFFKQVSCLHKACCVK</sequence>
<evidence type="ECO:0000259" key="10">
    <source>
        <dbReference type="PROSITE" id="PS51192"/>
    </source>
</evidence>
<dbReference type="OMA" id="WQFLGWI"/>
<evidence type="ECO:0000259" key="11">
    <source>
        <dbReference type="PROSITE" id="PS51194"/>
    </source>
</evidence>
<dbReference type="AlphaFoldDB" id="A0A3Q0RYT6"/>
<dbReference type="InterPro" id="IPR049730">
    <property type="entry name" value="SNF2/RAD54-like_C"/>
</dbReference>
<dbReference type="Gene3D" id="3.40.50.10810">
    <property type="entry name" value="Tandem AAA-ATPase domain"/>
    <property type="match status" value="1"/>
</dbReference>
<dbReference type="PROSITE" id="PS51192">
    <property type="entry name" value="HELICASE_ATP_BIND_1"/>
    <property type="match status" value="1"/>
</dbReference>
<reference evidence="12" key="2">
    <citation type="submission" date="2025-09" db="UniProtKB">
        <authorList>
            <consortium name="Ensembl"/>
        </authorList>
    </citation>
    <scope>IDENTIFICATION</scope>
</reference>
<comment type="subcellular location">
    <subcellularLocation>
        <location evidence="1">Nucleus</location>
    </subcellularLocation>
</comment>
<comment type="similarity">
    <text evidence="2">Belongs to the SNF2/RAD54 helicase family. SWR1 subfamily.</text>
</comment>
<dbReference type="GeneTree" id="ENSGT00940000157457"/>
<evidence type="ECO:0000256" key="4">
    <source>
        <dbReference type="ARBA" id="ARBA00022801"/>
    </source>
</evidence>
<evidence type="ECO:0000313" key="12">
    <source>
        <dbReference type="Ensembl" id="ENSACIP00000015587.1"/>
    </source>
</evidence>
<evidence type="ECO:0000256" key="6">
    <source>
        <dbReference type="ARBA" id="ARBA00022840"/>
    </source>
</evidence>
<keyword evidence="7" id="KW-0156">Chromatin regulator</keyword>
<keyword evidence="5" id="KW-0347">Helicase</keyword>
<dbReference type="InterPro" id="IPR027417">
    <property type="entry name" value="P-loop_NTPase"/>
</dbReference>
<evidence type="ECO:0000256" key="8">
    <source>
        <dbReference type="ARBA" id="ARBA00023125"/>
    </source>
</evidence>
<keyword evidence="8" id="KW-0238">DNA-binding</keyword>
<evidence type="ECO:0000256" key="7">
    <source>
        <dbReference type="ARBA" id="ARBA00022853"/>
    </source>
</evidence>
<dbReference type="GO" id="GO:0042393">
    <property type="term" value="F:histone binding"/>
    <property type="evidence" value="ECO:0007669"/>
    <property type="project" value="TreeGrafter"/>
</dbReference>
<dbReference type="GO" id="GO:0016887">
    <property type="term" value="F:ATP hydrolysis activity"/>
    <property type="evidence" value="ECO:0007669"/>
    <property type="project" value="TreeGrafter"/>
</dbReference>
<dbReference type="InterPro" id="IPR038718">
    <property type="entry name" value="SNF2-like_sf"/>
</dbReference>
<dbReference type="SUPFAM" id="SSF52540">
    <property type="entry name" value="P-loop containing nucleoside triphosphate hydrolases"/>
    <property type="match status" value="2"/>
</dbReference>
<dbReference type="PANTHER" id="PTHR45685:SF1">
    <property type="entry name" value="HELICASE SRCAP"/>
    <property type="match status" value="1"/>
</dbReference>
<keyword evidence="3" id="KW-0547">Nucleotide-binding</keyword>
<dbReference type="Pfam" id="PF00176">
    <property type="entry name" value="SNF2-rel_dom"/>
    <property type="match status" value="1"/>
</dbReference>
<reference evidence="12" key="1">
    <citation type="submission" date="2025-08" db="UniProtKB">
        <authorList>
            <consortium name="Ensembl"/>
        </authorList>
    </citation>
    <scope>IDENTIFICATION</scope>
</reference>
<evidence type="ECO:0000256" key="3">
    <source>
        <dbReference type="ARBA" id="ARBA00022741"/>
    </source>
</evidence>
<keyword evidence="6" id="KW-0067">ATP-binding</keyword>
<evidence type="ECO:0000313" key="13">
    <source>
        <dbReference type="Proteomes" id="UP000261340"/>
    </source>
</evidence>
<evidence type="ECO:0000256" key="9">
    <source>
        <dbReference type="ARBA" id="ARBA00023242"/>
    </source>
</evidence>
<dbReference type="InterPro" id="IPR014001">
    <property type="entry name" value="Helicase_ATP-bd"/>
</dbReference>
<name>A0A3Q0RYT6_AMPCI</name>
<dbReference type="InterPro" id="IPR001650">
    <property type="entry name" value="Helicase_C-like"/>
</dbReference>
<keyword evidence="9" id="KW-0539">Nucleus</keyword>
<dbReference type="InterPro" id="IPR000330">
    <property type="entry name" value="SNF2_N"/>
</dbReference>
<dbReference type="FunFam" id="3.40.50.10810:FF:000005">
    <property type="entry name" value="Photoperiod-independent early flowering 1"/>
    <property type="match status" value="1"/>
</dbReference>
<evidence type="ECO:0000256" key="5">
    <source>
        <dbReference type="ARBA" id="ARBA00022806"/>
    </source>
</evidence>
<dbReference type="Pfam" id="PF00271">
    <property type="entry name" value="Helicase_C"/>
    <property type="match status" value="1"/>
</dbReference>
<dbReference type="InterPro" id="IPR050520">
    <property type="entry name" value="INO80/SWR1_helicase"/>
</dbReference>
<feature type="domain" description="Helicase C-terminal" evidence="11">
    <location>
        <begin position="378"/>
        <end position="528"/>
    </location>
</feature>
<dbReference type="GO" id="GO:0005524">
    <property type="term" value="F:ATP binding"/>
    <property type="evidence" value="ECO:0007669"/>
    <property type="project" value="UniProtKB-KW"/>
</dbReference>
<dbReference type="GO" id="GO:0000812">
    <property type="term" value="C:Swr1 complex"/>
    <property type="evidence" value="ECO:0007669"/>
    <property type="project" value="TreeGrafter"/>
</dbReference>
<dbReference type="GO" id="GO:0003677">
    <property type="term" value="F:DNA binding"/>
    <property type="evidence" value="ECO:0007669"/>
    <property type="project" value="UniProtKB-KW"/>
</dbReference>